<feature type="compositionally biased region" description="Low complexity" evidence="1">
    <location>
        <begin position="382"/>
        <end position="395"/>
    </location>
</feature>
<keyword evidence="4" id="KW-1185">Reference proteome</keyword>
<sequence>MLIAIAFVLDSSVGLASEWSRMYQQYVVHMLKRLQDTVPNAVFQTAFIIYGTQDTPILCRNFFVDLKVGLQHAYKGGIGATSNAGEMGMAALEGFVAALEMFDQFRDMQPTTPFMSHIFHFAAGLPDDLEHPQCNTQTALDQVTWGSLPDELKKRTIHFSSISTKPDLPRFAELHQAASPSPLPPWFQTLPRHKLLLAGFPAPPPQQLPPQPPQPVAPPKGVKRPAEQPPVAAQASPESNKRPRLSGPPPAVSPPKPMHSSPPLPPAPVVAPVPPRVVTPTVVPAPNPPQPPPAVPSAPAPMVQQISQLTPAQFQHLRGVYQSNSAAIGNIEKQILKMQERGEVQQALAMQQQLMPKKVQLEKLRLLIHAYLTQQQRAAAQAALQNQSQQQQQQQPPDMVPKIEDRPPDNNSMAVDPPVPPNPTGSAGHVRSLSGSGQRNQIMANPAALLQMHKMMEQQERSRAMGPTNPGAGPPAARPVWQGTIVWSGLNPVGQPRTVVCHLQAGYGNNPNPGIDAKPETWPKQMSWTLVENPQLTLSDYATQRKPMLCMFMPNAAANFPPNEVAFKSLVSMLVTKKAHYTVSWILPGKSQQTVNMLVFSYRDVSLVGAVFPITGVPDYPVAEQQHAVAGPSNPNPPPMVPNPNPQPPMPMPTTNSPVPNQPPIGPPGGGVAALAPNGALNPQIAAGLRVQIQQFLGQHGMVLPLAFLNQFAPNQMLMSLFQMSKEQRTATLHKVGRAWQSKYQQMVAINRLKAQQQAQQQAQAAGSMVGAQPPPMMPQDFNAGGGGGGQQPQFGAAQMGMGGGAAAMSGGFMGSAPGGAGSAYNISDPMAAAAANSGGAVSFQMMQNFMARGGGCGRCAGCRERRDVAHM</sequence>
<feature type="compositionally biased region" description="Pro residues" evidence="1">
    <location>
        <begin position="281"/>
        <end position="299"/>
    </location>
</feature>
<reference evidence="3" key="1">
    <citation type="submission" date="2020-05" db="EMBL/GenBank/DDBJ databases">
        <title>Mycena genomes resolve the evolution of fungal bioluminescence.</title>
        <authorList>
            <person name="Tsai I.J."/>
        </authorList>
    </citation>
    <scope>NUCLEOTIDE SEQUENCE</scope>
    <source>
        <strain evidence="3">110903Hualien_Pintung</strain>
    </source>
</reference>
<dbReference type="InterPro" id="IPR051412">
    <property type="entry name" value="Formin_Homology_Diaphanous_sf"/>
</dbReference>
<feature type="region of interest" description="Disordered" evidence="1">
    <location>
        <begin position="197"/>
        <end position="267"/>
    </location>
</feature>
<keyword evidence="2" id="KW-0732">Signal</keyword>
<evidence type="ECO:0008006" key="5">
    <source>
        <dbReference type="Google" id="ProtNLM"/>
    </source>
</evidence>
<comment type="caution">
    <text evidence="3">The sequence shown here is derived from an EMBL/GenBank/DDBJ whole genome shotgun (WGS) entry which is preliminary data.</text>
</comment>
<dbReference type="GO" id="GO:0030041">
    <property type="term" value="P:actin filament polymerization"/>
    <property type="evidence" value="ECO:0007669"/>
    <property type="project" value="TreeGrafter"/>
</dbReference>
<dbReference type="PANTHER" id="PTHR45691">
    <property type="entry name" value="PROTEIN DIAPHANOUS"/>
    <property type="match status" value="1"/>
</dbReference>
<proteinExistence type="predicted"/>
<protein>
    <recommendedName>
        <fullName evidence="5">Mediator of RNA polymerase II transcription subunit 25</fullName>
    </recommendedName>
</protein>
<dbReference type="AlphaFoldDB" id="A0A8H6VYM2"/>
<feature type="signal peptide" evidence="2">
    <location>
        <begin position="1"/>
        <end position="16"/>
    </location>
</feature>
<feature type="region of interest" description="Disordered" evidence="1">
    <location>
        <begin position="759"/>
        <end position="794"/>
    </location>
</feature>
<accession>A0A8H6VYM2</accession>
<evidence type="ECO:0000313" key="3">
    <source>
        <dbReference type="EMBL" id="KAF7296626.1"/>
    </source>
</evidence>
<feature type="compositionally biased region" description="Pro residues" evidence="1">
    <location>
        <begin position="634"/>
        <end position="652"/>
    </location>
</feature>
<dbReference type="Proteomes" id="UP000613580">
    <property type="component" value="Unassembled WGS sequence"/>
</dbReference>
<feature type="region of interest" description="Disordered" evidence="1">
    <location>
        <begin position="382"/>
        <end position="438"/>
    </location>
</feature>
<evidence type="ECO:0000256" key="1">
    <source>
        <dbReference type="SAM" id="MobiDB-lite"/>
    </source>
</evidence>
<evidence type="ECO:0000256" key="2">
    <source>
        <dbReference type="SAM" id="SignalP"/>
    </source>
</evidence>
<dbReference type="PANTHER" id="PTHR45691:SF6">
    <property type="entry name" value="PROTEIN DIAPHANOUS"/>
    <property type="match status" value="1"/>
</dbReference>
<gene>
    <name evidence="3" type="ORF">HMN09_01070800</name>
</gene>
<dbReference type="PRINTS" id="PR01217">
    <property type="entry name" value="PRICHEXTENSN"/>
</dbReference>
<dbReference type="GO" id="GO:0005884">
    <property type="term" value="C:actin filament"/>
    <property type="evidence" value="ECO:0007669"/>
    <property type="project" value="TreeGrafter"/>
</dbReference>
<dbReference type="OrthoDB" id="7690434at2759"/>
<feature type="compositionally biased region" description="Pro residues" evidence="1">
    <location>
        <begin position="246"/>
        <end position="267"/>
    </location>
</feature>
<organism evidence="3 4">
    <name type="scientific">Mycena chlorophos</name>
    <name type="common">Agaric fungus</name>
    <name type="synonym">Agaricus chlorophos</name>
    <dbReference type="NCBI Taxonomy" id="658473"/>
    <lineage>
        <taxon>Eukaryota</taxon>
        <taxon>Fungi</taxon>
        <taxon>Dikarya</taxon>
        <taxon>Basidiomycota</taxon>
        <taxon>Agaricomycotina</taxon>
        <taxon>Agaricomycetes</taxon>
        <taxon>Agaricomycetidae</taxon>
        <taxon>Agaricales</taxon>
        <taxon>Marasmiineae</taxon>
        <taxon>Mycenaceae</taxon>
        <taxon>Mycena</taxon>
    </lineage>
</organism>
<feature type="region of interest" description="Disordered" evidence="1">
    <location>
        <begin position="281"/>
        <end position="300"/>
    </location>
</feature>
<dbReference type="EMBL" id="JACAZE010000016">
    <property type="protein sequence ID" value="KAF7296626.1"/>
    <property type="molecule type" value="Genomic_DNA"/>
</dbReference>
<feature type="region of interest" description="Disordered" evidence="1">
    <location>
        <begin position="627"/>
        <end position="672"/>
    </location>
</feature>
<evidence type="ECO:0000313" key="4">
    <source>
        <dbReference type="Proteomes" id="UP000613580"/>
    </source>
</evidence>
<feature type="compositionally biased region" description="Pro residues" evidence="1">
    <location>
        <begin position="201"/>
        <end position="218"/>
    </location>
</feature>
<feature type="chain" id="PRO_5034777704" description="Mediator of RNA polymerase II transcription subunit 25" evidence="2">
    <location>
        <begin position="17"/>
        <end position="872"/>
    </location>
</feature>
<name>A0A8H6VYM2_MYCCL</name>